<proteinExistence type="predicted"/>
<accession>A0A820ZJJ3</accession>
<sequence length="32" mass="3744">MEYTCVQLNDLPDEVLMIILKKLANMEVLYSL</sequence>
<dbReference type="EMBL" id="CAJOBG010063807">
    <property type="protein sequence ID" value="CAF4563734.1"/>
    <property type="molecule type" value="Genomic_DNA"/>
</dbReference>
<dbReference type="PROSITE" id="PS50181">
    <property type="entry name" value="FBOX"/>
    <property type="match status" value="1"/>
</dbReference>
<feature type="non-terminal residue" evidence="2">
    <location>
        <position position="32"/>
    </location>
</feature>
<protein>
    <recommendedName>
        <fullName evidence="1">F-box domain-containing protein</fullName>
    </recommendedName>
</protein>
<gene>
    <name evidence="2" type="ORF">OVN521_LOCUS43750</name>
</gene>
<name>A0A820ZJJ3_9BILA</name>
<evidence type="ECO:0000313" key="3">
    <source>
        <dbReference type="Proteomes" id="UP000663866"/>
    </source>
</evidence>
<dbReference type="InterPro" id="IPR001810">
    <property type="entry name" value="F-box_dom"/>
</dbReference>
<organism evidence="2 3">
    <name type="scientific">Rotaria magnacalcarata</name>
    <dbReference type="NCBI Taxonomy" id="392030"/>
    <lineage>
        <taxon>Eukaryota</taxon>
        <taxon>Metazoa</taxon>
        <taxon>Spiralia</taxon>
        <taxon>Gnathifera</taxon>
        <taxon>Rotifera</taxon>
        <taxon>Eurotatoria</taxon>
        <taxon>Bdelloidea</taxon>
        <taxon>Philodinida</taxon>
        <taxon>Philodinidae</taxon>
        <taxon>Rotaria</taxon>
    </lineage>
</organism>
<keyword evidence="3" id="KW-1185">Reference proteome</keyword>
<comment type="caution">
    <text evidence="2">The sequence shown here is derived from an EMBL/GenBank/DDBJ whole genome shotgun (WGS) entry which is preliminary data.</text>
</comment>
<evidence type="ECO:0000259" key="1">
    <source>
        <dbReference type="PROSITE" id="PS50181"/>
    </source>
</evidence>
<feature type="domain" description="F-box" evidence="1">
    <location>
        <begin position="5"/>
        <end position="32"/>
    </location>
</feature>
<dbReference type="Proteomes" id="UP000663866">
    <property type="component" value="Unassembled WGS sequence"/>
</dbReference>
<evidence type="ECO:0000313" key="2">
    <source>
        <dbReference type="EMBL" id="CAF4563734.1"/>
    </source>
</evidence>
<dbReference type="AlphaFoldDB" id="A0A820ZJJ3"/>
<reference evidence="2" key="1">
    <citation type="submission" date="2021-02" db="EMBL/GenBank/DDBJ databases">
        <authorList>
            <person name="Nowell W R."/>
        </authorList>
    </citation>
    <scope>NUCLEOTIDE SEQUENCE</scope>
</reference>